<dbReference type="Proteomes" id="UP000035680">
    <property type="component" value="Unassembled WGS sequence"/>
</dbReference>
<dbReference type="AlphaFoldDB" id="A0A0K0FRE6"/>
<sequence>MWYFSEFSSIYILFTSTPSIGVTKLHINSRYEGPSEAVWKIMEYPILYKDWTVVRLAVYLINEECTVADEINNGNNNCFKAEKGYKSTLLAYYGLNIRLFRMKCSFFYKNFKRL</sequence>
<dbReference type="WBParaSite" id="SVE_1247600.1">
    <property type="protein sequence ID" value="SVE_1247600.1"/>
    <property type="gene ID" value="SVE_1247600"/>
</dbReference>
<proteinExistence type="predicted"/>
<dbReference type="STRING" id="75913.A0A0K0FRE6"/>
<evidence type="ECO:0000313" key="2">
    <source>
        <dbReference type="WBParaSite" id="SVE_1247600.1"/>
    </source>
</evidence>
<name>A0A0K0FRE6_STRVS</name>
<evidence type="ECO:0000313" key="1">
    <source>
        <dbReference type="Proteomes" id="UP000035680"/>
    </source>
</evidence>
<organism evidence="1 2">
    <name type="scientific">Strongyloides venezuelensis</name>
    <name type="common">Threadworm</name>
    <dbReference type="NCBI Taxonomy" id="75913"/>
    <lineage>
        <taxon>Eukaryota</taxon>
        <taxon>Metazoa</taxon>
        <taxon>Ecdysozoa</taxon>
        <taxon>Nematoda</taxon>
        <taxon>Chromadorea</taxon>
        <taxon>Rhabditida</taxon>
        <taxon>Tylenchina</taxon>
        <taxon>Panagrolaimomorpha</taxon>
        <taxon>Strongyloidoidea</taxon>
        <taxon>Strongyloididae</taxon>
        <taxon>Strongyloides</taxon>
    </lineage>
</organism>
<keyword evidence="1" id="KW-1185">Reference proteome</keyword>
<protein>
    <submittedName>
        <fullName evidence="2">Uncharacterized protein</fullName>
    </submittedName>
</protein>
<accession>A0A0K0FRE6</accession>
<reference evidence="2" key="2">
    <citation type="submission" date="2015-08" db="UniProtKB">
        <authorList>
            <consortium name="WormBaseParasite"/>
        </authorList>
    </citation>
    <scope>IDENTIFICATION</scope>
</reference>
<reference evidence="1" key="1">
    <citation type="submission" date="2014-07" db="EMBL/GenBank/DDBJ databases">
        <authorList>
            <person name="Martin A.A"/>
            <person name="De Silva N."/>
        </authorList>
    </citation>
    <scope>NUCLEOTIDE SEQUENCE</scope>
</reference>